<organism evidence="2 3">
    <name type="scientific">Rhodococcus sovatensis</name>
    <dbReference type="NCBI Taxonomy" id="1805840"/>
    <lineage>
        <taxon>Bacteria</taxon>
        <taxon>Bacillati</taxon>
        <taxon>Actinomycetota</taxon>
        <taxon>Actinomycetes</taxon>
        <taxon>Mycobacteriales</taxon>
        <taxon>Nocardiaceae</taxon>
        <taxon>Rhodococcus</taxon>
    </lineage>
</organism>
<accession>A0ABZ2PF19</accession>
<evidence type="ECO:0000313" key="2">
    <source>
        <dbReference type="EMBL" id="WXG67698.1"/>
    </source>
</evidence>
<feature type="region of interest" description="Disordered" evidence="1">
    <location>
        <begin position="41"/>
        <end position="66"/>
    </location>
</feature>
<dbReference type="EMBL" id="CP147846">
    <property type="protein sequence ID" value="WXG67698.1"/>
    <property type="molecule type" value="Genomic_DNA"/>
</dbReference>
<gene>
    <name evidence="2" type="ORF">WDS16_21100</name>
</gene>
<name>A0ABZ2PF19_9NOCA</name>
<dbReference type="Proteomes" id="UP001432000">
    <property type="component" value="Chromosome"/>
</dbReference>
<keyword evidence="3" id="KW-1185">Reference proteome</keyword>
<reference evidence="2 3" key="1">
    <citation type="submission" date="2024-03" db="EMBL/GenBank/DDBJ databases">
        <title>Natural products discovery in diverse microorganisms through a two-stage MS feature dereplication strategy.</title>
        <authorList>
            <person name="Zhang R."/>
        </authorList>
    </citation>
    <scope>NUCLEOTIDE SEQUENCE [LARGE SCALE GENOMIC DNA]</scope>
    <source>
        <strain evidence="2 3">18930</strain>
    </source>
</reference>
<sequence>MSTDPSKRHEAVRIRAVRNDENTAALRKIARACIAIARQQIEEEERQTRRNSDAQPTSDGKEDDHA</sequence>
<proteinExistence type="predicted"/>
<dbReference type="RefSeq" id="WP_338887418.1">
    <property type="nucleotide sequence ID" value="NZ_CP147846.1"/>
</dbReference>
<evidence type="ECO:0000256" key="1">
    <source>
        <dbReference type="SAM" id="MobiDB-lite"/>
    </source>
</evidence>
<protein>
    <submittedName>
        <fullName evidence="2">Uncharacterized protein</fullName>
    </submittedName>
</protein>
<evidence type="ECO:0000313" key="3">
    <source>
        <dbReference type="Proteomes" id="UP001432000"/>
    </source>
</evidence>